<gene>
    <name evidence="20" type="ORF">G210_4839</name>
</gene>
<dbReference type="InterPro" id="IPR012677">
    <property type="entry name" value="Nucleotide-bd_a/b_plait_sf"/>
</dbReference>
<keyword evidence="9 18" id="KW-1133">Transmembrane helix</keyword>
<dbReference type="PANTHER" id="PTHR12646:SF0">
    <property type="entry name" value="DOL-P-MAN:MAN(5)GLCNAC(2)-PP-DOL ALPHA-1,3-MANNOSYLTRANSFERASE"/>
    <property type="match status" value="1"/>
</dbReference>
<dbReference type="PROSITE" id="PS50102">
    <property type="entry name" value="RRM"/>
    <property type="match status" value="1"/>
</dbReference>
<dbReference type="Proteomes" id="UP000011777">
    <property type="component" value="Unassembled WGS sequence"/>
</dbReference>
<dbReference type="InterPro" id="IPR007873">
    <property type="entry name" value="Glycosyltransferase_ALG3"/>
</dbReference>
<evidence type="ECO:0000256" key="2">
    <source>
        <dbReference type="ARBA" id="ARBA00004922"/>
    </source>
</evidence>
<dbReference type="EMBL" id="AOGT01000363">
    <property type="protein sequence ID" value="EMG50138.1"/>
    <property type="molecule type" value="Genomic_DNA"/>
</dbReference>
<evidence type="ECO:0000256" key="15">
    <source>
        <dbReference type="ARBA" id="ARBA00093457"/>
    </source>
</evidence>
<dbReference type="STRING" id="1245528.M3JDA4"/>
<evidence type="ECO:0000256" key="17">
    <source>
        <dbReference type="SAM" id="MobiDB-lite"/>
    </source>
</evidence>
<dbReference type="OrthoDB" id="20028at2759"/>
<dbReference type="SUPFAM" id="SSF54928">
    <property type="entry name" value="RNA-binding domain, RBD"/>
    <property type="match status" value="1"/>
</dbReference>
<feature type="non-terminal residue" evidence="20">
    <location>
        <position position="1"/>
    </location>
</feature>
<evidence type="ECO:0000256" key="9">
    <source>
        <dbReference type="ARBA" id="ARBA00022989"/>
    </source>
</evidence>
<dbReference type="Pfam" id="PF05208">
    <property type="entry name" value="ALG3"/>
    <property type="match status" value="1"/>
</dbReference>
<keyword evidence="7 18" id="KW-0812">Transmembrane</keyword>
<comment type="caution">
    <text evidence="20">The sequence shown here is derived from an EMBL/GenBank/DDBJ whole genome shotgun (WGS) entry which is preliminary data.</text>
</comment>
<organism evidence="20 21">
    <name type="scientific">Candida maltosa (strain Xu316)</name>
    <name type="common">Yeast</name>
    <dbReference type="NCBI Taxonomy" id="1245528"/>
    <lineage>
        <taxon>Eukaryota</taxon>
        <taxon>Fungi</taxon>
        <taxon>Dikarya</taxon>
        <taxon>Ascomycota</taxon>
        <taxon>Saccharomycotina</taxon>
        <taxon>Pichiomycetes</taxon>
        <taxon>Debaryomycetaceae</taxon>
        <taxon>Candida/Lodderomyces clade</taxon>
        <taxon>Candida</taxon>
    </lineage>
</organism>
<feature type="compositionally biased region" description="Polar residues" evidence="17">
    <location>
        <begin position="443"/>
        <end position="452"/>
    </location>
</feature>
<accession>M3JDA4</accession>
<feature type="domain" description="RRM" evidence="19">
    <location>
        <begin position="8"/>
        <end position="88"/>
    </location>
</feature>
<dbReference type="GO" id="GO:0003723">
    <property type="term" value="F:RNA binding"/>
    <property type="evidence" value="ECO:0007669"/>
    <property type="project" value="UniProtKB-UniRule"/>
</dbReference>
<comment type="catalytic activity">
    <reaction evidence="14">
        <text>an alpha-D-Man-(1-&gt;2)-alpha-D-Man-(1-&gt;2)-alpha-D-Man-(1-&gt;3)-[alpha-D-Man-(1-&gt;6)]-beta-D-Man-(1-&gt;4)-beta-D-GlcNAc-(1-&gt;4)-alpha-D-GlcNAc-diphospho-di-trans,poly-cis-dolichol + a di-trans,poly-cis-dolichyl beta-D-mannosyl phosphate = an alpha-D-Man-(1-&gt;2)-alpha-D-Man-(1-&gt;2)-alpha-D-Man-(1-&gt;3)-[alpha-D-Man-(1-&gt;3)-alpha-D-Man-(1-&gt;6)]-beta-D-Man-(1-&gt;4)-beta-D-GlcNAc-(1-&gt;4)-alpha-D-GlcNAc-diphospho-di-trans,poly-cis-dolichol + a di-trans,poly-cis-dolichyl phosphate + H(+)</text>
        <dbReference type="Rhea" id="RHEA:29527"/>
        <dbReference type="Rhea" id="RHEA-COMP:19498"/>
        <dbReference type="Rhea" id="RHEA-COMP:19501"/>
        <dbReference type="Rhea" id="RHEA-COMP:19516"/>
        <dbReference type="Rhea" id="RHEA-COMP:19517"/>
        <dbReference type="ChEBI" id="CHEBI:15378"/>
        <dbReference type="ChEBI" id="CHEBI:57683"/>
        <dbReference type="ChEBI" id="CHEBI:58211"/>
        <dbReference type="ChEBI" id="CHEBI:132515"/>
        <dbReference type="ChEBI" id="CHEBI:132516"/>
        <dbReference type="EC" id="2.4.1.258"/>
    </reaction>
    <physiologicalReaction direction="left-to-right" evidence="14">
        <dbReference type="Rhea" id="RHEA:29528"/>
    </physiologicalReaction>
</comment>
<keyword evidence="21" id="KW-1185">Reference proteome</keyword>
<sequence>MSEEPKELRIHIGNVSPKLKESSSSLTSRIEKYGKIITPIEFHTKPSQSHYFGYITLSTTNQEYEKLKKSLNGVQFMGMKLSVSLAKPTYLEKLQIHNNRTYQTKHEEQLRRDKIVKSRLEKIKEYKTVYPVNNITSQIVTSSNPSTYSVSEHTYKNISGNVKNNPPPNSRLDGRKSYGEWTNPKKIHDQFLLRSGKGAVIRGAHRKSSRSVLGLKQQTLRILINGELKTLKNYKTKLWGVEKNKTVRDLTWKYVDGEWRSGDDHVIERCGISGHQAQNYGKNLGTHDNIEEVVDQETSQDGHGEADKNKSVLAKMFASFDFDKPMEVDDEKEEVEIDSKGRKKAKHYDFEIEGKVSDNEDDGSDNLDEINIDDADQIIQSYTKSINKPIKEQYYDEDDEGNEIEMDEFATKLTTEAIKDKYEEEHKEDESEEEEEFMPTFGAPQTSEPNNTEALRSLFNPASTTELKLGLDENDEDLDEDKQIDTKQQEELFSSIQKQREDEIILQRQQKFGLFWPHFESPFLATQSQLSKLGVDKMKLPGEEEQNEENGEDESLYEKWFWSMRGEISREEDKPPVRPELTLKNVSLDIYNGAIALITDPQCTPFTYPVIVCLASILTKIIISKVPYTEIDFKTYMQQIELINQGEIMYEEIYGDTGPIVYPGGYVQIYQVIKYLTDGDIHEAQYIFGHLFTLCIALTSVVYTNILDIQPWAIYLLLLSKRLISIYVLRLFNDCWTTASILGVMILLQQASAFNRSSKLVTFLLCLLASDLYSIALSIKMNALLYFPAFIIVVYFLLDENLLQFIIVLTVIPIIQVVMGWNFLLPMFNDETAKIIRWNYINQAFDFKRKFLYEWTVNWRFINENFFTSDEFAKILLGLHLTILLIFTFTRFLNSKIIGKSIITLFKDVFSFRSTGSQTNKLTDPIIGPQLVFIFMAITNIIGVLCSRSLHYQFLSWYAWSLPGLLFLNFPIYVSIPIWIVHEWCWNVFPSTVLSSSVLVSVLSLVVVATWWNFDKWYPSVPQVDASKKDE</sequence>
<evidence type="ECO:0000256" key="18">
    <source>
        <dbReference type="SAM" id="Phobius"/>
    </source>
</evidence>
<dbReference type="HOGENOM" id="CLU_294226_0_0_1"/>
<feature type="transmembrane region" description="Helical" evidence="18">
    <location>
        <begin position="931"/>
        <end position="951"/>
    </location>
</feature>
<comment type="pathway">
    <text evidence="2">Protein modification; protein glycosylation.</text>
</comment>
<feature type="transmembrane region" description="Helical" evidence="18">
    <location>
        <begin position="783"/>
        <end position="798"/>
    </location>
</feature>
<dbReference type="EC" id="2.4.1.258" evidence="3"/>
<dbReference type="InterPro" id="IPR035979">
    <property type="entry name" value="RBD_domain_sf"/>
</dbReference>
<protein>
    <recommendedName>
        <fullName evidence="4">Dol-P-Man:Man(5)GlcNAc(2)-PP-Dol alpha-1,3-mannosyltransferase</fullName>
        <ecNumber evidence="3">2.4.1.258</ecNumber>
    </recommendedName>
    <alternativeName>
        <fullName evidence="12">Dol-P-Man-dependent alpha(1-3)-mannosyltransferase</fullName>
    </alternativeName>
    <alternativeName>
        <fullName evidence="11">Dolichyl-P-Man:Man(5)GlcNAc(2)-PP-dolichyl mannosyltransferase</fullName>
    </alternativeName>
</protein>
<evidence type="ECO:0000256" key="3">
    <source>
        <dbReference type="ARBA" id="ARBA00011964"/>
    </source>
</evidence>
<evidence type="ECO:0000256" key="12">
    <source>
        <dbReference type="ARBA" id="ARBA00030368"/>
    </source>
</evidence>
<keyword evidence="6" id="KW-0808">Transferase</keyword>
<evidence type="ECO:0000256" key="13">
    <source>
        <dbReference type="ARBA" id="ARBA00044743"/>
    </source>
</evidence>
<evidence type="ECO:0000256" key="10">
    <source>
        <dbReference type="ARBA" id="ARBA00023136"/>
    </source>
</evidence>
<feature type="compositionally biased region" description="Basic and acidic residues" evidence="17">
    <location>
        <begin position="419"/>
        <end position="429"/>
    </location>
</feature>
<keyword evidence="16" id="KW-0694">RNA-binding</keyword>
<dbReference type="GO" id="GO:0005789">
    <property type="term" value="C:endoplasmic reticulum membrane"/>
    <property type="evidence" value="ECO:0007669"/>
    <property type="project" value="UniProtKB-SubCell"/>
</dbReference>
<evidence type="ECO:0000256" key="8">
    <source>
        <dbReference type="ARBA" id="ARBA00022824"/>
    </source>
</evidence>
<evidence type="ECO:0000256" key="16">
    <source>
        <dbReference type="PROSITE-ProRule" id="PRU00176"/>
    </source>
</evidence>
<evidence type="ECO:0000256" key="4">
    <source>
        <dbReference type="ARBA" id="ARBA00015561"/>
    </source>
</evidence>
<evidence type="ECO:0000256" key="11">
    <source>
        <dbReference type="ARBA" id="ARBA00030065"/>
    </source>
</evidence>
<proteinExistence type="inferred from homology"/>
<name>M3JDA4_CANMX</name>
<evidence type="ECO:0000256" key="14">
    <source>
        <dbReference type="ARBA" id="ARBA00049506"/>
    </source>
</evidence>
<feature type="region of interest" description="Disordered" evidence="17">
    <location>
        <begin position="419"/>
        <end position="452"/>
    </location>
</feature>
<feature type="transmembrane region" description="Helical" evidence="18">
    <location>
        <begin position="993"/>
        <end position="1014"/>
    </location>
</feature>
<evidence type="ECO:0000313" key="21">
    <source>
        <dbReference type="Proteomes" id="UP000011777"/>
    </source>
</evidence>
<dbReference type="eggNOG" id="KOG2762">
    <property type="taxonomic scope" value="Eukaryota"/>
</dbReference>
<comment type="similarity">
    <text evidence="15">Belongs to the glycosyltransferase ALG3 family.</text>
</comment>
<evidence type="ECO:0000256" key="7">
    <source>
        <dbReference type="ARBA" id="ARBA00022692"/>
    </source>
</evidence>
<feature type="transmembrane region" description="Helical" evidence="18">
    <location>
        <begin position="805"/>
        <end position="824"/>
    </location>
</feature>
<keyword evidence="10 18" id="KW-0472">Membrane</keyword>
<feature type="transmembrane region" description="Helical" evidence="18">
    <location>
        <begin position="726"/>
        <end position="748"/>
    </location>
</feature>
<dbReference type="PANTHER" id="PTHR12646">
    <property type="entry name" value="NOT56 - RELATED"/>
    <property type="match status" value="1"/>
</dbReference>
<keyword evidence="5" id="KW-0328">Glycosyltransferase</keyword>
<evidence type="ECO:0000256" key="5">
    <source>
        <dbReference type="ARBA" id="ARBA00022676"/>
    </source>
</evidence>
<feature type="transmembrane region" description="Helical" evidence="18">
    <location>
        <begin position="957"/>
        <end position="981"/>
    </location>
</feature>
<feature type="transmembrane region" description="Helical" evidence="18">
    <location>
        <begin position="875"/>
        <end position="893"/>
    </location>
</feature>
<keyword evidence="8" id="KW-0256">Endoplasmic reticulum</keyword>
<dbReference type="UniPathway" id="UPA00378"/>
<comment type="subcellular location">
    <subcellularLocation>
        <location evidence="1">Endoplasmic reticulum membrane</location>
        <topology evidence="1">Multi-pass membrane protein</topology>
    </subcellularLocation>
</comment>
<dbReference type="Gene3D" id="3.30.70.330">
    <property type="match status" value="1"/>
</dbReference>
<evidence type="ECO:0000259" key="19">
    <source>
        <dbReference type="PROSITE" id="PS50102"/>
    </source>
</evidence>
<dbReference type="InterPro" id="IPR000504">
    <property type="entry name" value="RRM_dom"/>
</dbReference>
<evidence type="ECO:0000256" key="1">
    <source>
        <dbReference type="ARBA" id="ARBA00004477"/>
    </source>
</evidence>
<evidence type="ECO:0000313" key="20">
    <source>
        <dbReference type="EMBL" id="EMG50138.1"/>
    </source>
</evidence>
<reference evidence="20 21" key="1">
    <citation type="submission" date="2013-02" db="EMBL/GenBank/DDBJ databases">
        <title>Genome sequence of Candida maltosa Xu316, a potential industrial strain for xylitol and ethanol production.</title>
        <authorList>
            <person name="Yu J."/>
            <person name="Wang Q."/>
            <person name="Geng X."/>
            <person name="Bao W."/>
            <person name="He P."/>
            <person name="Cai J."/>
        </authorList>
    </citation>
    <scope>NUCLEOTIDE SEQUENCE [LARGE SCALE GENOMIC DNA]</scope>
    <source>
        <strain evidence="21">Xu316</strain>
    </source>
</reference>
<dbReference type="GO" id="GO:0052925">
    <property type="term" value="F:dol-P-Man:Man(5)GlcNAc(2)-PP-Dol alpha-1,3-mannosyltransferase activity"/>
    <property type="evidence" value="ECO:0007669"/>
    <property type="project" value="UniProtKB-EC"/>
</dbReference>
<dbReference type="AlphaFoldDB" id="M3JDA4"/>
<comment type="function">
    <text evidence="13">Dol-P-Man:Man(5)GlcNAc(2)-PP-Dol alpha-1,3-mannosyltransferase that operates in the biosynthetic pathway of dolichol-linked oligosaccharides, the glycan precursors employed in protein asparagine (N)-glycosylation. The assembly of dolichol-linked oligosaccharides begins on the cytosolic side of the endoplasmic reticulum membrane and finishes in its lumen. The sequential addition of sugars to dolichol pyrophosphate produces dolichol-linked oligosaccharides containing fourteen sugars, including two GlcNAcs, nine mannoses and three glucoses. Once assembled, the oligosaccharide is transferred from the lipid to nascent proteins by oligosaccharyltransferases. In the lumen of the endoplasmic reticulum, adds the first dolichyl beta-D-mannosyl phosphate derived mannose in an alpha-1,3 linkage to Man(5)GlcNAc(2)-PP-dolichol to produce Man(6)GlcNAc(2)-PP-dolichol.</text>
</comment>
<evidence type="ECO:0000256" key="6">
    <source>
        <dbReference type="ARBA" id="ARBA00022679"/>
    </source>
</evidence>